<comment type="caution">
    <text evidence="1">The sequence shown here is derived from an EMBL/GenBank/DDBJ whole genome shotgun (WGS) entry which is preliminary data.</text>
</comment>
<evidence type="ECO:0000313" key="1">
    <source>
        <dbReference type="EMBL" id="CAG8616454.1"/>
    </source>
</evidence>
<name>A0ACA9MVS5_9GLOM</name>
<evidence type="ECO:0000313" key="2">
    <source>
        <dbReference type="Proteomes" id="UP000789702"/>
    </source>
</evidence>
<organism evidence="1 2">
    <name type="scientific">Dentiscutata heterogama</name>
    <dbReference type="NCBI Taxonomy" id="1316150"/>
    <lineage>
        <taxon>Eukaryota</taxon>
        <taxon>Fungi</taxon>
        <taxon>Fungi incertae sedis</taxon>
        <taxon>Mucoromycota</taxon>
        <taxon>Glomeromycotina</taxon>
        <taxon>Glomeromycetes</taxon>
        <taxon>Diversisporales</taxon>
        <taxon>Gigasporaceae</taxon>
        <taxon>Dentiscutata</taxon>
    </lineage>
</organism>
<dbReference type="Proteomes" id="UP000789702">
    <property type="component" value="Unassembled WGS sequence"/>
</dbReference>
<dbReference type="EMBL" id="CAJVPU010011644">
    <property type="protein sequence ID" value="CAG8616454.1"/>
    <property type="molecule type" value="Genomic_DNA"/>
</dbReference>
<gene>
    <name evidence="1" type="ORF">DHETER_LOCUS7842</name>
</gene>
<feature type="non-terminal residue" evidence="1">
    <location>
        <position position="1"/>
    </location>
</feature>
<reference evidence="1" key="1">
    <citation type="submission" date="2021-06" db="EMBL/GenBank/DDBJ databases">
        <authorList>
            <person name="Kallberg Y."/>
            <person name="Tangrot J."/>
            <person name="Rosling A."/>
        </authorList>
    </citation>
    <scope>NUCLEOTIDE SEQUENCE</scope>
    <source>
        <strain evidence="1">IL203A</strain>
    </source>
</reference>
<proteinExistence type="predicted"/>
<keyword evidence="2" id="KW-1185">Reference proteome</keyword>
<accession>A0ACA9MVS5</accession>
<sequence length="154" mass="18113">NKMFVQDYTTTKDILNTAQEIAWYLEFAVTIKSSGPRHFHLQYKCGGQPRNTSNLTEETCKRKRISKRCRYPFLLKAVLKNFKWHINEITDKHNHSIVKDERIFHEYHQLTRETRNTAIRMLKAGAKPSMIYEAVRDEDGKLTATRKDIANLSL</sequence>
<protein>
    <submittedName>
        <fullName evidence="1">12070_t:CDS:1</fullName>
    </submittedName>
</protein>